<reference evidence="1" key="1">
    <citation type="journal article" date="2015" name="Nature">
        <title>Complex archaea that bridge the gap between prokaryotes and eukaryotes.</title>
        <authorList>
            <person name="Spang A."/>
            <person name="Saw J.H."/>
            <person name="Jorgensen S.L."/>
            <person name="Zaremba-Niedzwiedzka K."/>
            <person name="Martijn J."/>
            <person name="Lind A.E."/>
            <person name="van Eijk R."/>
            <person name="Schleper C."/>
            <person name="Guy L."/>
            <person name="Ettema T.J."/>
        </authorList>
    </citation>
    <scope>NUCLEOTIDE SEQUENCE</scope>
</reference>
<dbReference type="EMBL" id="LAZR01027687">
    <property type="protein sequence ID" value="KKL64951.1"/>
    <property type="molecule type" value="Genomic_DNA"/>
</dbReference>
<evidence type="ECO:0000313" key="1">
    <source>
        <dbReference type="EMBL" id="KKL64951.1"/>
    </source>
</evidence>
<comment type="caution">
    <text evidence="1">The sequence shown here is derived from an EMBL/GenBank/DDBJ whole genome shotgun (WGS) entry which is preliminary data.</text>
</comment>
<dbReference type="AlphaFoldDB" id="A0A0F9EFC5"/>
<gene>
    <name evidence="1" type="ORF">LCGC14_2159850</name>
</gene>
<sequence>MPPFALTTTPAALVLEFTKDPMSFPALIDALFDRRYDGQILLDFRRGTPRSVAFPQLTRIPFKSIPKV</sequence>
<name>A0A0F9EFC5_9ZZZZ</name>
<protein>
    <submittedName>
        <fullName evidence="1">Uncharacterized protein</fullName>
    </submittedName>
</protein>
<accession>A0A0F9EFC5</accession>
<organism evidence="1">
    <name type="scientific">marine sediment metagenome</name>
    <dbReference type="NCBI Taxonomy" id="412755"/>
    <lineage>
        <taxon>unclassified sequences</taxon>
        <taxon>metagenomes</taxon>
        <taxon>ecological metagenomes</taxon>
    </lineage>
</organism>
<proteinExistence type="predicted"/>